<feature type="binding site" evidence="6">
    <location>
        <position position="119"/>
    </location>
    <ligand>
        <name>Zn(2+)</name>
        <dbReference type="ChEBI" id="CHEBI:29105"/>
    </ligand>
</feature>
<gene>
    <name evidence="8" type="ORF">C6569_15865</name>
</gene>
<dbReference type="SUPFAM" id="SSF53056">
    <property type="entry name" value="beta-carbonic anhydrase, cab"/>
    <property type="match status" value="1"/>
</dbReference>
<dbReference type="Proteomes" id="UP000237889">
    <property type="component" value="Chromosome"/>
</dbReference>
<feature type="binding site" evidence="6">
    <location>
        <position position="65"/>
    </location>
    <ligand>
        <name>Zn(2+)</name>
        <dbReference type="ChEBI" id="CHEBI:29105"/>
    </ligand>
</feature>
<dbReference type="InterPro" id="IPR036874">
    <property type="entry name" value="Carbonic_anhydrase_sf"/>
</dbReference>
<sequence length="266" mass="29204">MPSPRPGSGRPRRAACTSREADVVLDHLFDRNVAWAQRKTRDDPTYFVRMAEQQSPELMWIGCSDSRVTANDVLGLDPGAVFVQRNIANMVHTSDMNLLAVLEFAVETLSVGHVIVCGHYGCGGVARALGDDRSALVDHWLQPLVMLHRKHKAVFDGLTPRARLDRLCELNVQMQLRRLAQTPIVEGAWQRRQPLHVHGWIYGVEDGLLREVEPPVASIQARDALATIDTCAGIPAEPQSAVRRQAFAAFAAEPEGCCGCSVAAGR</sequence>
<evidence type="ECO:0000256" key="7">
    <source>
        <dbReference type="RuleBase" id="RU003956"/>
    </source>
</evidence>
<feature type="binding site" evidence="6">
    <location>
        <position position="122"/>
    </location>
    <ligand>
        <name>Zn(2+)</name>
        <dbReference type="ChEBI" id="CHEBI:29105"/>
    </ligand>
</feature>
<organism evidence="8 9">
    <name type="scientific">Phreatobacter cathodiphilus</name>
    <dbReference type="NCBI Taxonomy" id="1868589"/>
    <lineage>
        <taxon>Bacteria</taxon>
        <taxon>Pseudomonadati</taxon>
        <taxon>Pseudomonadota</taxon>
        <taxon>Alphaproteobacteria</taxon>
        <taxon>Hyphomicrobiales</taxon>
        <taxon>Phreatobacteraceae</taxon>
        <taxon>Phreatobacter</taxon>
    </lineage>
</organism>
<feature type="binding site" evidence="6">
    <location>
        <position position="63"/>
    </location>
    <ligand>
        <name>Zn(2+)</name>
        <dbReference type="ChEBI" id="CHEBI:29105"/>
    </ligand>
</feature>
<evidence type="ECO:0000256" key="1">
    <source>
        <dbReference type="ARBA" id="ARBA00006217"/>
    </source>
</evidence>
<dbReference type="EC" id="4.2.1.1" evidence="7"/>
<evidence type="ECO:0000313" key="8">
    <source>
        <dbReference type="EMBL" id="AVO46410.1"/>
    </source>
</evidence>
<keyword evidence="9" id="KW-1185">Reference proteome</keyword>
<evidence type="ECO:0000256" key="5">
    <source>
        <dbReference type="ARBA" id="ARBA00048348"/>
    </source>
</evidence>
<dbReference type="PROSITE" id="PS00704">
    <property type="entry name" value="PROK_CO2_ANHYDRASE_1"/>
    <property type="match status" value="1"/>
</dbReference>
<comment type="catalytic activity">
    <reaction evidence="5 7">
        <text>hydrogencarbonate + H(+) = CO2 + H2O</text>
        <dbReference type="Rhea" id="RHEA:10748"/>
        <dbReference type="ChEBI" id="CHEBI:15377"/>
        <dbReference type="ChEBI" id="CHEBI:15378"/>
        <dbReference type="ChEBI" id="CHEBI:16526"/>
        <dbReference type="ChEBI" id="CHEBI:17544"/>
        <dbReference type="EC" id="4.2.1.1"/>
    </reaction>
</comment>
<evidence type="ECO:0000256" key="2">
    <source>
        <dbReference type="ARBA" id="ARBA00022723"/>
    </source>
</evidence>
<comment type="function">
    <text evidence="7">Reversible hydration of carbon dioxide.</text>
</comment>
<dbReference type="PANTHER" id="PTHR11002">
    <property type="entry name" value="CARBONIC ANHYDRASE"/>
    <property type="match status" value="1"/>
</dbReference>
<dbReference type="GO" id="GO:0008270">
    <property type="term" value="F:zinc ion binding"/>
    <property type="evidence" value="ECO:0007669"/>
    <property type="project" value="UniProtKB-UniRule"/>
</dbReference>
<dbReference type="CDD" id="cd00883">
    <property type="entry name" value="beta_CA_cladeA"/>
    <property type="match status" value="1"/>
</dbReference>
<dbReference type="Pfam" id="PF00484">
    <property type="entry name" value="Pro_CA"/>
    <property type="match status" value="1"/>
</dbReference>
<accession>A0A2S0NE10</accession>
<evidence type="ECO:0000256" key="6">
    <source>
        <dbReference type="PIRSR" id="PIRSR601765-1"/>
    </source>
</evidence>
<dbReference type="GO" id="GO:0004089">
    <property type="term" value="F:carbonate dehydratase activity"/>
    <property type="evidence" value="ECO:0007669"/>
    <property type="project" value="UniProtKB-UniRule"/>
</dbReference>
<dbReference type="GO" id="GO:0015976">
    <property type="term" value="P:carbon utilization"/>
    <property type="evidence" value="ECO:0007669"/>
    <property type="project" value="InterPro"/>
</dbReference>
<dbReference type="InterPro" id="IPR001765">
    <property type="entry name" value="Carbonic_anhydrase"/>
</dbReference>
<name>A0A2S0NE10_9HYPH</name>
<comment type="cofactor">
    <cofactor evidence="6">
        <name>Zn(2+)</name>
        <dbReference type="ChEBI" id="CHEBI:29105"/>
    </cofactor>
    <text evidence="6">Binds 1 zinc ion per subunit.</text>
</comment>
<comment type="similarity">
    <text evidence="1 7">Belongs to the beta-class carbonic anhydrase family.</text>
</comment>
<dbReference type="AlphaFoldDB" id="A0A2S0NE10"/>
<proteinExistence type="inferred from homology"/>
<evidence type="ECO:0000313" key="9">
    <source>
        <dbReference type="Proteomes" id="UP000237889"/>
    </source>
</evidence>
<dbReference type="KEGG" id="phr:C6569_15865"/>
<dbReference type="PANTHER" id="PTHR11002:SF76">
    <property type="entry name" value="CARBONIC ANHYDRASE"/>
    <property type="match status" value="1"/>
</dbReference>
<dbReference type="Gene3D" id="3.40.1050.10">
    <property type="entry name" value="Carbonic anhydrase"/>
    <property type="match status" value="1"/>
</dbReference>
<evidence type="ECO:0000256" key="3">
    <source>
        <dbReference type="ARBA" id="ARBA00022833"/>
    </source>
</evidence>
<dbReference type="PROSITE" id="PS00705">
    <property type="entry name" value="PROK_CO2_ANHYDRASE_2"/>
    <property type="match status" value="1"/>
</dbReference>
<dbReference type="InterPro" id="IPR015892">
    <property type="entry name" value="Carbonic_anhydrase_CS"/>
</dbReference>
<dbReference type="OrthoDB" id="9797527at2"/>
<evidence type="ECO:0000256" key="4">
    <source>
        <dbReference type="ARBA" id="ARBA00023239"/>
    </source>
</evidence>
<protein>
    <recommendedName>
        <fullName evidence="7">Carbonic anhydrase</fullName>
        <ecNumber evidence="7">4.2.1.1</ecNumber>
    </recommendedName>
    <alternativeName>
        <fullName evidence="7">Carbonate dehydratase</fullName>
    </alternativeName>
</protein>
<keyword evidence="2 6" id="KW-0479">Metal-binding</keyword>
<keyword evidence="4 7" id="KW-0456">Lyase</keyword>
<dbReference type="SMART" id="SM00947">
    <property type="entry name" value="Pro_CA"/>
    <property type="match status" value="1"/>
</dbReference>
<keyword evidence="3 6" id="KW-0862">Zinc</keyword>
<dbReference type="EMBL" id="CP027668">
    <property type="protein sequence ID" value="AVO46410.1"/>
    <property type="molecule type" value="Genomic_DNA"/>
</dbReference>
<dbReference type="FunFam" id="3.40.1050.10:FF:000001">
    <property type="entry name" value="Carbonic anhydrase"/>
    <property type="match status" value="1"/>
</dbReference>
<reference evidence="8 9" key="1">
    <citation type="submission" date="2018-03" db="EMBL/GenBank/DDBJ databases">
        <title>Genome sequencing of Phreatobacter sp.</title>
        <authorList>
            <person name="Kim S.-J."/>
            <person name="Heo J."/>
            <person name="Kwon S.-W."/>
        </authorList>
    </citation>
    <scope>NUCLEOTIDE SEQUENCE [LARGE SCALE GENOMIC DNA]</scope>
    <source>
        <strain evidence="8 9">S-12</strain>
    </source>
</reference>